<dbReference type="SUPFAM" id="SSF50939">
    <property type="entry name" value="Sialidases"/>
    <property type="match status" value="1"/>
</dbReference>
<keyword evidence="1" id="KW-0812">Transmembrane</keyword>
<gene>
    <name evidence="2" type="ORF">SAMN05660337_1744</name>
</gene>
<dbReference type="OrthoDB" id="9816602at2"/>
<dbReference type="RefSeq" id="WP_092160142.1">
    <property type="nucleotide sequence ID" value="NZ_FNGA01000002.1"/>
</dbReference>
<dbReference type="EMBL" id="FNGA01000002">
    <property type="protein sequence ID" value="SDK93030.1"/>
    <property type="molecule type" value="Genomic_DNA"/>
</dbReference>
<sequence length="1306" mass="140419">MEKFSKVILLSVIFTFLAANGFASWNQASPVTERVKLTAAAISSVKAVVVGTEGKIYYNKNLVAEDSTFEAVPSPVGADYAAVDVVTNPTGTDYNAFHAVTVDGYMASDAAVSGTFTKISLIGDKTVDSHIDLADGEEVIDVLATPSFTTAKSINIPRRLYILTNKAKLFFISISQNKLVEYTVSEVSFTSDSSSLTDFTPTSIGCGYRKLYIGGNEFDPDNDETTARTNCATINLESITSEYGPLTILAKKIPNITDITGLVCGRPSGHSKDSLLAVGHEGQAVFSNNGAETAALFTGTNSASFTDVTYNFEDAVGYAVGRAGAIYELGSVVGTINHSLSSTSTANLLAVVGGGGPTVIAVGEYGTFLKSNISYWDRIAGCSKASTTLLGDNSEKGRYYLIGTDYCPYYSRDSGETWKKHRRHIEITKKPKQRLLNSNYSTLTTEDVEKTSLRFYSKNKTWKILVSAWVAADIYADIAARPTWRSFLLGSEGDIMSTCSEWGSTKTVDVHSGYYSSMAATENGLYTLTGSRDNDEIKEDRSLFVVARDEKYDGNYIIKKNPKKENGHQLKSLEQKAISNSPKLYGSYKGLFIIAKDGPIKYINDIGMADKNPANIKDKMVPVDIGFGTHEATMSHTMTNNVNWITGEIDNLFVIDGCTPPHVWNYSGATPENPTAGTWRNLVGIPDSPYAAPQNPLAISCQDNCAMVTGKATQDGETKNYIYRTESRHFTKIGYQKKLQDINALYTDTDGSVYAGGEKGLLRKGTVNAKGTGITWGNQIVISESIDKNKADADILQIVGSGENVFTLHNGTIGMRVSSGEFIKYDTNNIDENNIYTQIAAMPRTKGVYAIDSKTSMLQAITDDGASVVNQKYSDGKMVTVSNTKCLAISADGNTIYTIKSDDSGKVSEYVSMTEIDDDGNSISFDGEETTVDSSEGVSANEYINIQLQVLTQSGEEDKWNSKLIDILPDQETISTFTSITVLSPTRIIITCSNPKAVFEYDGTKCTMLKFGLSEAPLCASGTEDTLLVGATNGRVYQAAITANAWTSLLAGTDSSSDIKAITSSLDKNFAVAGGHEGFVSVTFFADGGTDSDVDGGVGEVEGLLESATSDPGATPESLAEIYKTPVDAVLISAPQIFKTAPGKIVAGSVHNFAFSVIPTEKMAVKDLVLAKLYPGDKANVRYNITYSKPTGMTDGDYWIVNPAGAVMQASDTLVANKAYTVNFSIKDGGPYDAAISIPGIIEDPVVLGSYIVPPTPPTPSTPVSEGSSTGCVMNPAADFGLEWMLIVLIPVFVFMNRRLKKYGKF</sequence>
<dbReference type="STRING" id="246191.SAMN05660337_1744"/>
<accession>A0A1G9FXC9</accession>
<reference evidence="3" key="1">
    <citation type="submission" date="2016-10" db="EMBL/GenBank/DDBJ databases">
        <authorList>
            <person name="Varghese N."/>
            <person name="Submissions S."/>
        </authorList>
    </citation>
    <scope>NUCLEOTIDE SEQUENCE [LARGE SCALE GENOMIC DNA]</scope>
    <source>
        <strain evidence="3">DSM 16995</strain>
    </source>
</reference>
<protein>
    <submittedName>
        <fullName evidence="2">Uncharacterized protein</fullName>
    </submittedName>
</protein>
<keyword evidence="1" id="KW-0472">Membrane</keyword>
<keyword evidence="1" id="KW-1133">Transmembrane helix</keyword>
<organism evidence="2 3">
    <name type="scientific">Maridesulfovibrio ferrireducens</name>
    <dbReference type="NCBI Taxonomy" id="246191"/>
    <lineage>
        <taxon>Bacteria</taxon>
        <taxon>Pseudomonadati</taxon>
        <taxon>Thermodesulfobacteriota</taxon>
        <taxon>Desulfovibrionia</taxon>
        <taxon>Desulfovibrionales</taxon>
        <taxon>Desulfovibrionaceae</taxon>
        <taxon>Maridesulfovibrio</taxon>
    </lineage>
</organism>
<proteinExistence type="predicted"/>
<keyword evidence="3" id="KW-1185">Reference proteome</keyword>
<dbReference type="Proteomes" id="UP000199053">
    <property type="component" value="Unassembled WGS sequence"/>
</dbReference>
<evidence type="ECO:0000313" key="2">
    <source>
        <dbReference type="EMBL" id="SDK93030.1"/>
    </source>
</evidence>
<evidence type="ECO:0000313" key="3">
    <source>
        <dbReference type="Proteomes" id="UP000199053"/>
    </source>
</evidence>
<name>A0A1G9FXC9_9BACT</name>
<dbReference type="InterPro" id="IPR036278">
    <property type="entry name" value="Sialidase_sf"/>
</dbReference>
<feature type="transmembrane region" description="Helical" evidence="1">
    <location>
        <begin position="1277"/>
        <end position="1296"/>
    </location>
</feature>
<evidence type="ECO:0000256" key="1">
    <source>
        <dbReference type="SAM" id="Phobius"/>
    </source>
</evidence>
<dbReference type="SUPFAM" id="SSF69322">
    <property type="entry name" value="Tricorn protease domain 2"/>
    <property type="match status" value="1"/>
</dbReference>